<dbReference type="InterPro" id="IPR011600">
    <property type="entry name" value="Pept_C14_caspase"/>
</dbReference>
<dbReference type="Gene3D" id="3.40.50.1460">
    <property type="match status" value="1"/>
</dbReference>
<dbReference type="SUPFAM" id="SSF52129">
    <property type="entry name" value="Caspase-like"/>
    <property type="match status" value="1"/>
</dbReference>
<dbReference type="EMBL" id="JACHKT010000031">
    <property type="protein sequence ID" value="MBB6004889.1"/>
    <property type="molecule type" value="Genomic_DNA"/>
</dbReference>
<dbReference type="Gene3D" id="2.130.10.10">
    <property type="entry name" value="YVTN repeat-like/Quinoprotein amine dehydrogenase"/>
    <property type="match status" value="2"/>
</dbReference>
<dbReference type="Proteomes" id="UP000524404">
    <property type="component" value="Unassembled WGS sequence"/>
</dbReference>
<dbReference type="InterPro" id="IPR001680">
    <property type="entry name" value="WD40_rpt"/>
</dbReference>
<feature type="domain" description="Peptidase C14 caspase" evidence="4">
    <location>
        <begin position="855"/>
        <end position="1062"/>
    </location>
</feature>
<dbReference type="GO" id="GO:0004197">
    <property type="term" value="F:cysteine-type endopeptidase activity"/>
    <property type="evidence" value="ECO:0007669"/>
    <property type="project" value="InterPro"/>
</dbReference>
<sequence length="1101" mass="123386">MKKFLIFLLSFPLILFAQKPQLVIKSGLQSEVMMASISPDNKVALTVESNEVLILWELSTGKQLQSFPNIMAADFRLDNKTIDVVTNQYKFQTIDYAGKVISQSPINNTGNNKSNRLNWSYHRKSNLLLSNASIYTRENGFRGTIRINKFGIEQDYSDERNVISIPNRNDVTLCKVPSGEIIKELNFNLAKSDYASAPILDIKFTKFSSDGRYLMAGNNNSLEVLDINTGQSVYSYIHPNEYKTKFLNLAGFSPDSKKIFVHTTNEIILINLETKKDIWRIKQGGFYINEYSSRRGVIHFSDDGKKILLGTQKNLSLLNAENGQTISKLFGVTNEEVFFHHLSESSNQLLIEFDKKAAIWDLSSGAMRKVIRTTQPAFEYHLQLNQKGNKLYDFWTEIDLANNAHKDFPYEGSIGNVNRTPSFTGLSFDDKYFFHIGYYIDPKIELYSINQDKLVVADVTTKKILWRKKAIDKAAFAHTSKQIATINTYGGFTSIDLLDGATGNLVKKINLPKKYVGGGRLTFSMNDKYLTCQSGNGQIIVEVSTGKTIEIPELLPNGKKTFYSATFTADENYLIASNYDGELHFYNIQQQQWDLSKTIKAYTDPVAGVTLSKNNRYLFTNARENNIKLWDLQTRELLATLYPVPSTGEWAVITPNGQFDASVNAQKDLYFVKGINSFPLEILYEKYYTPKLLPRLLSGEHFPAVDADFDDLHKAPICKISYEQKTRNLTVEDDAKPSYENTTGLAEITVNATAENDKIDEIRLFHNGKIVNLATRGLFVTDNTTGTDTKKYTINLLAGQNVFRAIALNSQRTESQPDEIIVNYKAGNQPNNKPNISKDGGIIDAVDKNATLHLVVVGINKYQNEKLSLNYALADATAFKDEIEKDAKTVISNVKTYFVTDAKADKNGIINALKEVQKTAKAQDVFVFYYAGHGVISDKNKEFYLVPTDLADLKNVDEILLQKGIPSKQLQGYAVNIQAQKQVFILDACQSAGAFEQLIAADANQQKSLAVVARSTGTHWMAASGSKQFANEFATLGHGAFTYVLLQALKGQAANNKMITVNGLKNFIQVQVPELMKKYSGTPQYPASYGLGNDFPVEMMK</sequence>
<organism evidence="5 6">
    <name type="scientific">Arcicella rosea</name>
    <dbReference type="NCBI Taxonomy" id="502909"/>
    <lineage>
        <taxon>Bacteria</taxon>
        <taxon>Pseudomonadati</taxon>
        <taxon>Bacteroidota</taxon>
        <taxon>Cytophagia</taxon>
        <taxon>Cytophagales</taxon>
        <taxon>Flectobacillaceae</taxon>
        <taxon>Arcicella</taxon>
    </lineage>
</organism>
<comment type="caution">
    <text evidence="5">The sequence shown here is derived from an EMBL/GenBank/DDBJ whole genome shotgun (WGS) entry which is preliminary data.</text>
</comment>
<evidence type="ECO:0000256" key="3">
    <source>
        <dbReference type="PROSITE-ProRule" id="PRU00221"/>
    </source>
</evidence>
<proteinExistence type="predicted"/>
<evidence type="ECO:0000259" key="4">
    <source>
        <dbReference type="Pfam" id="PF00656"/>
    </source>
</evidence>
<dbReference type="InterPro" id="IPR029030">
    <property type="entry name" value="Caspase-like_dom_sf"/>
</dbReference>
<keyword evidence="6" id="KW-1185">Reference proteome</keyword>
<dbReference type="InterPro" id="IPR011047">
    <property type="entry name" value="Quinoprotein_ADH-like_sf"/>
</dbReference>
<dbReference type="SUPFAM" id="SSF50998">
    <property type="entry name" value="Quinoprotein alcohol dehydrogenase-like"/>
    <property type="match status" value="2"/>
</dbReference>
<dbReference type="PROSITE" id="PS50294">
    <property type="entry name" value="WD_REPEATS_REGION"/>
    <property type="match status" value="1"/>
</dbReference>
<dbReference type="InterPro" id="IPR015943">
    <property type="entry name" value="WD40/YVTN_repeat-like_dom_sf"/>
</dbReference>
<evidence type="ECO:0000313" key="6">
    <source>
        <dbReference type="Proteomes" id="UP000524404"/>
    </source>
</evidence>
<dbReference type="AlphaFoldDB" id="A0A841EU25"/>
<dbReference type="PANTHER" id="PTHR22838:SF0">
    <property type="entry name" value="WD REPEAT-CONTAINING PROTEIN 26"/>
    <property type="match status" value="1"/>
</dbReference>
<evidence type="ECO:0000313" key="5">
    <source>
        <dbReference type="EMBL" id="MBB6004889.1"/>
    </source>
</evidence>
<reference evidence="5 6" key="1">
    <citation type="submission" date="2020-08" db="EMBL/GenBank/DDBJ databases">
        <title>Functional genomics of gut bacteria from endangered species of beetles.</title>
        <authorList>
            <person name="Carlos-Shanley C."/>
        </authorList>
    </citation>
    <scope>NUCLEOTIDE SEQUENCE [LARGE SCALE GENOMIC DNA]</scope>
    <source>
        <strain evidence="5 6">S00070</strain>
    </source>
</reference>
<keyword evidence="2" id="KW-0677">Repeat</keyword>
<accession>A0A841EU25</accession>
<dbReference type="SMART" id="SM00320">
    <property type="entry name" value="WD40"/>
    <property type="match status" value="3"/>
</dbReference>
<gene>
    <name evidence="5" type="ORF">HNP25_003559</name>
</gene>
<dbReference type="InterPro" id="IPR051350">
    <property type="entry name" value="WD_repeat-ST_regulator"/>
</dbReference>
<evidence type="ECO:0000256" key="2">
    <source>
        <dbReference type="ARBA" id="ARBA00022737"/>
    </source>
</evidence>
<protein>
    <submittedName>
        <fullName evidence="5">WD40 repeat protein</fullName>
    </submittedName>
</protein>
<dbReference type="RefSeq" id="WP_184136222.1">
    <property type="nucleotide sequence ID" value="NZ_JACHKT010000031.1"/>
</dbReference>
<keyword evidence="1 3" id="KW-0853">WD repeat</keyword>
<dbReference type="Pfam" id="PF00656">
    <property type="entry name" value="Peptidase_C14"/>
    <property type="match status" value="1"/>
</dbReference>
<evidence type="ECO:0000256" key="1">
    <source>
        <dbReference type="ARBA" id="ARBA00022574"/>
    </source>
</evidence>
<name>A0A841EU25_9BACT</name>
<dbReference type="PROSITE" id="PS50082">
    <property type="entry name" value="WD_REPEATS_2"/>
    <property type="match status" value="1"/>
</dbReference>
<dbReference type="GO" id="GO:0006508">
    <property type="term" value="P:proteolysis"/>
    <property type="evidence" value="ECO:0007669"/>
    <property type="project" value="InterPro"/>
</dbReference>
<feature type="repeat" description="WD" evidence="3">
    <location>
        <begin position="599"/>
        <end position="640"/>
    </location>
</feature>
<dbReference type="Pfam" id="PF00400">
    <property type="entry name" value="WD40"/>
    <property type="match status" value="1"/>
</dbReference>
<dbReference type="PANTHER" id="PTHR22838">
    <property type="entry name" value="WD REPEAT PROTEIN 26-RELATED"/>
    <property type="match status" value="1"/>
</dbReference>